<dbReference type="SUPFAM" id="SSF56176">
    <property type="entry name" value="FAD-binding/transporter-associated domain-like"/>
    <property type="match status" value="1"/>
</dbReference>
<feature type="domain" description="FAD-binding PCMH-type" evidence="1">
    <location>
        <begin position="37"/>
        <end position="208"/>
    </location>
</feature>
<reference evidence="2 3" key="1">
    <citation type="submission" date="2021-01" db="EMBL/GenBank/DDBJ databases">
        <title>Whole genome shotgun sequence of Actinoplanes lobatus NBRC 12513.</title>
        <authorList>
            <person name="Komaki H."/>
            <person name="Tamura T."/>
        </authorList>
    </citation>
    <scope>NUCLEOTIDE SEQUENCE [LARGE SCALE GENOMIC DNA]</scope>
    <source>
        <strain evidence="2 3">NBRC 12513</strain>
    </source>
</reference>
<dbReference type="PANTHER" id="PTHR11748:SF103">
    <property type="entry name" value="GLYCOLATE OXIDASE SUBUNIT GLCE"/>
    <property type="match status" value="1"/>
</dbReference>
<dbReference type="PROSITE" id="PS51387">
    <property type="entry name" value="FAD_PCMH"/>
    <property type="match status" value="1"/>
</dbReference>
<dbReference type="InterPro" id="IPR036318">
    <property type="entry name" value="FAD-bd_PCMH-like_sf"/>
</dbReference>
<dbReference type="InterPro" id="IPR016169">
    <property type="entry name" value="FAD-bd_PCMH_sub2"/>
</dbReference>
<sequence length="380" mass="39322">MCQSGRSSLWGGIGVSGSLLAELVSICGPGAARVGRPDDSGAGFVASPATPRSVAELLHIAVERGLSVRPRGSGSKFHWGTGGEHPDLVIDTGRLNGMWDHDGATAIVAAGTRVEAAQAVLREHGRRLTLDPPSPGATIGGALAMNESGPLRHRFGAPAGQALSVSLVDPAGRFTETAEWEGPSGEVLTAALLPLEDLPEARRWVTRPVSTPTEVGELVAQVATQEFALSGVEVDLPAAGTGTLALLLEGPATAVATGAGRLARQLGPRAVIRAEQPQWWGRYPFGVSDVVLRIRVRSRDLHSVGYTLRDAVGLPVPVRGSAGAGVVHAVLPRGLSAARIGDVVVALKQVLLGRGGRVVVLTAPPELATQMEMARPTDLL</sequence>
<dbReference type="Gene3D" id="3.30.465.10">
    <property type="match status" value="1"/>
</dbReference>
<gene>
    <name evidence="2" type="primary">glcE_2</name>
    <name evidence="2" type="ORF">Alo02nite_86500</name>
</gene>
<comment type="caution">
    <text evidence="2">The sequence shown here is derived from an EMBL/GenBank/DDBJ whole genome shotgun (WGS) entry which is preliminary data.</text>
</comment>
<evidence type="ECO:0000259" key="1">
    <source>
        <dbReference type="PROSITE" id="PS51387"/>
    </source>
</evidence>
<proteinExistence type="predicted"/>
<dbReference type="InterPro" id="IPR016166">
    <property type="entry name" value="FAD-bd_PCMH"/>
</dbReference>
<keyword evidence="3" id="KW-1185">Reference proteome</keyword>
<dbReference type="InterPro" id="IPR006094">
    <property type="entry name" value="Oxid_FAD_bind_N"/>
</dbReference>
<dbReference type="EMBL" id="BOMP01000173">
    <property type="protein sequence ID" value="GIE45752.1"/>
    <property type="molecule type" value="Genomic_DNA"/>
</dbReference>
<dbReference type="Proteomes" id="UP000631312">
    <property type="component" value="Unassembled WGS sequence"/>
</dbReference>
<dbReference type="Pfam" id="PF01565">
    <property type="entry name" value="FAD_binding_4"/>
    <property type="match status" value="1"/>
</dbReference>
<organism evidence="2 3">
    <name type="scientific">Actinoplanes lobatus</name>
    <dbReference type="NCBI Taxonomy" id="113568"/>
    <lineage>
        <taxon>Bacteria</taxon>
        <taxon>Bacillati</taxon>
        <taxon>Actinomycetota</taxon>
        <taxon>Actinomycetes</taxon>
        <taxon>Micromonosporales</taxon>
        <taxon>Micromonosporaceae</taxon>
        <taxon>Actinoplanes</taxon>
    </lineage>
</organism>
<dbReference type="PANTHER" id="PTHR11748">
    <property type="entry name" value="D-LACTATE DEHYDROGENASE"/>
    <property type="match status" value="1"/>
</dbReference>
<name>A0ABQ4AXK1_9ACTN</name>
<accession>A0ABQ4AXK1</accession>
<protein>
    <submittedName>
        <fullName evidence="2">Glycolate oxidase</fullName>
    </submittedName>
</protein>
<evidence type="ECO:0000313" key="3">
    <source>
        <dbReference type="Proteomes" id="UP000631312"/>
    </source>
</evidence>
<evidence type="ECO:0000313" key="2">
    <source>
        <dbReference type="EMBL" id="GIE45752.1"/>
    </source>
</evidence>